<comment type="caution">
    <text evidence="4">The sequence shown here is derived from an EMBL/GenBank/DDBJ whole genome shotgun (WGS) entry which is preliminary data.</text>
</comment>
<name>A0A8T2TQA6_CERRI</name>
<dbReference type="PANTHER" id="PTHR36033:SF1">
    <property type="entry name" value="NUCLEIC ACID-BINDING PROTEINS SUPERFAMILY"/>
    <property type="match status" value="1"/>
</dbReference>
<organism evidence="4 5">
    <name type="scientific">Ceratopteris richardii</name>
    <name type="common">Triangle waterfern</name>
    <dbReference type="NCBI Taxonomy" id="49495"/>
    <lineage>
        <taxon>Eukaryota</taxon>
        <taxon>Viridiplantae</taxon>
        <taxon>Streptophyta</taxon>
        <taxon>Embryophyta</taxon>
        <taxon>Tracheophyta</taxon>
        <taxon>Polypodiopsida</taxon>
        <taxon>Polypodiidae</taxon>
        <taxon>Polypodiales</taxon>
        <taxon>Pteridineae</taxon>
        <taxon>Pteridaceae</taxon>
        <taxon>Parkerioideae</taxon>
        <taxon>Ceratopteris</taxon>
    </lineage>
</organism>
<dbReference type="InterPro" id="IPR035201">
    <property type="entry name" value="Cdc24_OB1"/>
</dbReference>
<dbReference type="InterPro" id="IPR035203">
    <property type="entry name" value="Cdc24_OB3"/>
</dbReference>
<evidence type="ECO:0000259" key="3">
    <source>
        <dbReference type="Pfam" id="PF17246"/>
    </source>
</evidence>
<protein>
    <submittedName>
        <fullName evidence="4">Uncharacterized protein</fullName>
    </submittedName>
</protein>
<dbReference type="Proteomes" id="UP000825935">
    <property type="component" value="Chromosome 11"/>
</dbReference>
<dbReference type="Pfam" id="PF17245">
    <property type="entry name" value="CDC24_OB2"/>
    <property type="match status" value="1"/>
</dbReference>
<evidence type="ECO:0000313" key="4">
    <source>
        <dbReference type="EMBL" id="KAH7424628.1"/>
    </source>
</evidence>
<dbReference type="Pfam" id="PF17244">
    <property type="entry name" value="CDC24_OB3"/>
    <property type="match status" value="1"/>
</dbReference>
<evidence type="ECO:0000313" key="5">
    <source>
        <dbReference type="Proteomes" id="UP000825935"/>
    </source>
</evidence>
<dbReference type="InterPro" id="IPR035200">
    <property type="entry name" value="Cdc24_OB2"/>
</dbReference>
<reference evidence="4" key="1">
    <citation type="submission" date="2021-08" db="EMBL/GenBank/DDBJ databases">
        <title>WGS assembly of Ceratopteris richardii.</title>
        <authorList>
            <person name="Marchant D.B."/>
            <person name="Chen G."/>
            <person name="Jenkins J."/>
            <person name="Shu S."/>
            <person name="Leebens-Mack J."/>
            <person name="Grimwood J."/>
            <person name="Schmutz J."/>
            <person name="Soltis P."/>
            <person name="Soltis D."/>
            <person name="Chen Z.-H."/>
        </authorList>
    </citation>
    <scope>NUCLEOTIDE SEQUENCE</scope>
    <source>
        <strain evidence="4">Whitten #5841</strain>
        <tissue evidence="4">Leaf</tissue>
    </source>
</reference>
<dbReference type="AlphaFoldDB" id="A0A8T2TQA6"/>
<evidence type="ECO:0000259" key="1">
    <source>
        <dbReference type="Pfam" id="PF17244"/>
    </source>
</evidence>
<feature type="domain" description="Cell division control protein 24 OB" evidence="2">
    <location>
        <begin position="211"/>
        <end position="338"/>
    </location>
</feature>
<keyword evidence="5" id="KW-1185">Reference proteome</keyword>
<sequence>MVALDFTLQVGNDRILRHNKRNYEAPRNLSETLSASTSLPGISTSKHQRPGLLHSREARVCLMEDNFLAFVESARQMLLQSESEGDLEPTRANEPTNETSGPSWGWVCSRILACLQAYSSGVTPAILLSDLLKAWIERSRIENASNHKEIDGYNSPGLASYKRKKQLRTRLSNVVTIDSIHEKRFITLDAVLEVVILNIQILPGTSSYILTLGDAWSTNTIDMYLHRKFYDLIDEQRGVLKNGRELRLTGCRLRTAVVAGSSRTRLLPTEYLVVLLDEEQDEDAQLLCARFYADIHSGLLEAGAEFCFYARLDRIGEIELLPQWNHVKQRSLFLIDQNEDSIAFVLWDEQVSLAGLFSQGSMIAVERPFISQSDLHNNVRDSPIFLEYGSATRLYTVPLRHNEEQVLLGTESQGRAKMSFGDHERSPGMSSQLLLPRDSHGSVDYCNFPVQLFVADVKPKMSNIFLYGVVRSIKELDSAAAESRVVGQMIGTDLDKGFVLQRVTLEDSSGSIVIYFLFIDGQRSGSFEIGHTLFIAGLKSFTEPSGRVDCFWNERQTMSHLVNLSQLPALLTSPCLYQLLSLNELSTSHIGVQVCRVLVRDIKLGPTSADQNCNYFPESAFQGSKGESKVARSVVMVLELYDRQSGIDRVCTALCSGQPAREILQASIEDFLTWPEDEQAMYLCGLEKEEYIVTIYNGGGQCMPNFLPVQGESPWRIAQALKWENMEN</sequence>
<dbReference type="Pfam" id="PF17246">
    <property type="entry name" value="CDC24_OB1"/>
    <property type="match status" value="1"/>
</dbReference>
<gene>
    <name evidence="4" type="ORF">KP509_11G016700</name>
</gene>
<feature type="domain" description="Cell division control protein 24 OB" evidence="1">
    <location>
        <begin position="456"/>
        <end position="684"/>
    </location>
</feature>
<proteinExistence type="predicted"/>
<feature type="domain" description="Cell division control protein 24 OB" evidence="3">
    <location>
        <begin position="67"/>
        <end position="205"/>
    </location>
</feature>
<dbReference type="PANTHER" id="PTHR36033">
    <property type="entry name" value="NUCLEIC ACID-BINDING PROTEINS SUPERFAMILY"/>
    <property type="match status" value="1"/>
</dbReference>
<dbReference type="OrthoDB" id="10265890at2759"/>
<accession>A0A8T2TQA6</accession>
<evidence type="ECO:0000259" key="2">
    <source>
        <dbReference type="Pfam" id="PF17245"/>
    </source>
</evidence>
<dbReference type="EMBL" id="CM035416">
    <property type="protein sequence ID" value="KAH7424628.1"/>
    <property type="molecule type" value="Genomic_DNA"/>
</dbReference>
<dbReference type="OMA" id="KLKFLLW"/>